<evidence type="ECO:0000313" key="3">
    <source>
        <dbReference type="Proteomes" id="UP000001822"/>
    </source>
</evidence>
<sequence>MSFQSAKHASGSSNREAKGFLFLIFILITPFLLQYGYRYLFYTPQQPDLSTIQLLTDSCESTATDGPYTKYSKEGKSTKWKKPLATKDTRRGKQKMVDLNTADSSALEALPGIGPAFAKRIIKYRTLLGGYVKAEQLKEVYGMPEETYVKIKPLCTLSIAAVKKIPGDSLWLLPYKFYHPYLSKELKAAIVQKKKTPYDADVLRVLLKSSDERLEWYLVY</sequence>
<dbReference type="InterPro" id="IPR051675">
    <property type="entry name" value="Endo/Exo/Phosphatase_dom_1"/>
</dbReference>
<organism evidence="2 3">
    <name type="scientific">Cytophaga hutchinsonii (strain ATCC 33406 / DSM 1761 / CIP 103989 / NBRC 15051 / NCIMB 9469 / D465)</name>
    <dbReference type="NCBI Taxonomy" id="269798"/>
    <lineage>
        <taxon>Bacteria</taxon>
        <taxon>Pseudomonadati</taxon>
        <taxon>Bacteroidota</taxon>
        <taxon>Cytophagia</taxon>
        <taxon>Cytophagales</taxon>
        <taxon>Cytophagaceae</taxon>
        <taxon>Cytophaga</taxon>
    </lineage>
</organism>
<evidence type="ECO:0008006" key="4">
    <source>
        <dbReference type="Google" id="ProtNLM"/>
    </source>
</evidence>
<evidence type="ECO:0000313" key="2">
    <source>
        <dbReference type="EMBL" id="ABG57785.1"/>
    </source>
</evidence>
<dbReference type="RefSeq" id="WP_011583901.1">
    <property type="nucleotide sequence ID" value="NC_008255.1"/>
</dbReference>
<reference evidence="2 3" key="1">
    <citation type="journal article" date="2007" name="Appl. Environ. Microbiol.">
        <title>Genome sequence of the cellulolytic gliding bacterium Cytophaga hutchinsonii.</title>
        <authorList>
            <person name="Xie G."/>
            <person name="Bruce D.C."/>
            <person name="Challacombe J.F."/>
            <person name="Chertkov O."/>
            <person name="Detter J.C."/>
            <person name="Gilna P."/>
            <person name="Han C.S."/>
            <person name="Lucas S."/>
            <person name="Misra M."/>
            <person name="Myers G.L."/>
            <person name="Richardson P."/>
            <person name="Tapia R."/>
            <person name="Thayer N."/>
            <person name="Thompson L.S."/>
            <person name="Brettin T.S."/>
            <person name="Henrissat B."/>
            <person name="Wilson D.B."/>
            <person name="McBride M.J."/>
        </authorList>
    </citation>
    <scope>NUCLEOTIDE SEQUENCE [LARGE SCALE GENOMIC DNA]</scope>
    <source>
        <strain evidence="3">ATCC 33406 / DSM 1761 / CIP 103989 / NBRC 15051 / NCIMB 9469 / D465</strain>
    </source>
</reference>
<dbReference type="PANTHER" id="PTHR21180:SF32">
    <property type="entry name" value="ENDONUCLEASE_EXONUCLEASE_PHOSPHATASE FAMILY DOMAIN-CONTAINING PROTEIN 1"/>
    <property type="match status" value="1"/>
</dbReference>
<dbReference type="Pfam" id="PF12836">
    <property type="entry name" value="HHH_3"/>
    <property type="match status" value="1"/>
</dbReference>
<dbReference type="KEGG" id="chu:CHU_0496"/>
<protein>
    <recommendedName>
        <fullName evidence="4">Helix-hairpin-helix domain-containing protein</fullName>
    </recommendedName>
</protein>
<accession>A0A6N4SNA5</accession>
<dbReference type="SUPFAM" id="SSF47781">
    <property type="entry name" value="RuvA domain 2-like"/>
    <property type="match status" value="1"/>
</dbReference>
<dbReference type="GO" id="GO:0015627">
    <property type="term" value="C:type II protein secretion system complex"/>
    <property type="evidence" value="ECO:0007669"/>
    <property type="project" value="TreeGrafter"/>
</dbReference>
<dbReference type="Gene3D" id="1.10.150.320">
    <property type="entry name" value="Photosystem II 12 kDa extrinsic protein"/>
    <property type="match status" value="1"/>
</dbReference>
<dbReference type="AlphaFoldDB" id="A0A6N4SNA5"/>
<dbReference type="Proteomes" id="UP000001822">
    <property type="component" value="Chromosome"/>
</dbReference>
<dbReference type="OrthoDB" id="981124at2"/>
<dbReference type="InterPro" id="IPR010994">
    <property type="entry name" value="RuvA_2-like"/>
</dbReference>
<keyword evidence="3" id="KW-1185">Reference proteome</keyword>
<feature type="transmembrane region" description="Helical" evidence="1">
    <location>
        <begin position="20"/>
        <end position="37"/>
    </location>
</feature>
<dbReference type="PANTHER" id="PTHR21180">
    <property type="entry name" value="ENDONUCLEASE/EXONUCLEASE/PHOSPHATASE FAMILY DOMAIN-CONTAINING PROTEIN 1"/>
    <property type="match status" value="1"/>
</dbReference>
<evidence type="ECO:0000256" key="1">
    <source>
        <dbReference type="SAM" id="Phobius"/>
    </source>
</evidence>
<keyword evidence="1" id="KW-0812">Transmembrane</keyword>
<keyword evidence="1" id="KW-0472">Membrane</keyword>
<name>A0A6N4SNA5_CYTH3</name>
<dbReference type="EMBL" id="CP000383">
    <property type="protein sequence ID" value="ABG57785.1"/>
    <property type="molecule type" value="Genomic_DNA"/>
</dbReference>
<keyword evidence="1" id="KW-1133">Transmembrane helix</keyword>
<gene>
    <name evidence="2" type="ordered locus">CHU_0496</name>
</gene>
<proteinExistence type="predicted"/>
<dbReference type="GO" id="GO:0015628">
    <property type="term" value="P:protein secretion by the type II secretion system"/>
    <property type="evidence" value="ECO:0007669"/>
    <property type="project" value="TreeGrafter"/>
</dbReference>